<evidence type="ECO:0000313" key="5">
    <source>
        <dbReference type="Proteomes" id="UP000215902"/>
    </source>
</evidence>
<comment type="caution">
    <text evidence="4">The sequence shown here is derived from an EMBL/GenBank/DDBJ whole genome shotgun (WGS) entry which is preliminary data.</text>
</comment>
<proteinExistence type="predicted"/>
<evidence type="ECO:0000313" key="3">
    <source>
        <dbReference type="EMBL" id="PAA83139.1"/>
    </source>
</evidence>
<evidence type="ECO:0000313" key="2">
    <source>
        <dbReference type="EMBL" id="PAA58252.1"/>
    </source>
</evidence>
<gene>
    <name evidence="4" type="ORF">BOX15_Mlig007078g1</name>
    <name evidence="2" type="ORF">BOX15_Mlig007078g2</name>
    <name evidence="3" type="ORF">BOX15_Mlig007078g3</name>
</gene>
<dbReference type="EMBL" id="NIVC01002395">
    <property type="protein sequence ID" value="PAA58252.1"/>
    <property type="molecule type" value="Genomic_DNA"/>
</dbReference>
<accession>A0A267GT56</accession>
<keyword evidence="5" id="KW-1185">Reference proteome</keyword>
<dbReference type="EMBL" id="NIVC01000186">
    <property type="protein sequence ID" value="PAA88489.1"/>
    <property type="molecule type" value="Genomic_DNA"/>
</dbReference>
<name>A0A267GT56_9PLAT</name>
<feature type="chain" id="PRO_5011916217" evidence="1">
    <location>
        <begin position="21"/>
        <end position="90"/>
    </location>
</feature>
<sequence length="90" mass="10386">MKLITVLLVALIAAAAICSARPLEVRRFGGKRWWPVKYYDADNIQVKRVGHGRPSLELPASAWDNYPDSYISKRWWPVNPHEGSGNRRRR</sequence>
<evidence type="ECO:0000313" key="4">
    <source>
        <dbReference type="EMBL" id="PAA88489.1"/>
    </source>
</evidence>
<dbReference type="AlphaFoldDB" id="A0A267GT56"/>
<protein>
    <submittedName>
        <fullName evidence="4">Uncharacterized protein</fullName>
    </submittedName>
</protein>
<dbReference type="Proteomes" id="UP000215902">
    <property type="component" value="Unassembled WGS sequence"/>
</dbReference>
<evidence type="ECO:0000256" key="1">
    <source>
        <dbReference type="SAM" id="SignalP"/>
    </source>
</evidence>
<feature type="signal peptide" evidence="1">
    <location>
        <begin position="1"/>
        <end position="20"/>
    </location>
</feature>
<reference evidence="4 5" key="1">
    <citation type="submission" date="2017-06" db="EMBL/GenBank/DDBJ databases">
        <title>A platform for efficient transgenesis in Macrostomum lignano, a flatworm model organism for stem cell research.</title>
        <authorList>
            <person name="Berezikov E."/>
        </authorList>
    </citation>
    <scope>NUCLEOTIDE SEQUENCE [LARGE SCALE GENOMIC DNA]</scope>
    <source>
        <strain evidence="4">DV1</strain>
        <tissue evidence="4">Whole organism</tissue>
    </source>
</reference>
<organism evidence="4 5">
    <name type="scientific">Macrostomum lignano</name>
    <dbReference type="NCBI Taxonomy" id="282301"/>
    <lineage>
        <taxon>Eukaryota</taxon>
        <taxon>Metazoa</taxon>
        <taxon>Spiralia</taxon>
        <taxon>Lophotrochozoa</taxon>
        <taxon>Platyhelminthes</taxon>
        <taxon>Rhabditophora</taxon>
        <taxon>Macrostomorpha</taxon>
        <taxon>Macrostomida</taxon>
        <taxon>Macrostomidae</taxon>
        <taxon>Macrostomum</taxon>
    </lineage>
</organism>
<keyword evidence="1" id="KW-0732">Signal</keyword>
<dbReference type="EMBL" id="NIVC01000432">
    <property type="protein sequence ID" value="PAA83139.1"/>
    <property type="molecule type" value="Genomic_DNA"/>
</dbReference>